<dbReference type="InterPro" id="IPR011547">
    <property type="entry name" value="SLC26A/SulP_dom"/>
</dbReference>
<evidence type="ECO:0000313" key="8">
    <source>
        <dbReference type="Proteomes" id="UP000677054"/>
    </source>
</evidence>
<evidence type="ECO:0000256" key="2">
    <source>
        <dbReference type="ARBA" id="ARBA00022692"/>
    </source>
</evidence>
<gene>
    <name evidence="7" type="ORF">DSTB1V02_LOCUS2633</name>
</gene>
<organism evidence="7">
    <name type="scientific">Darwinula stevensoni</name>
    <dbReference type="NCBI Taxonomy" id="69355"/>
    <lineage>
        <taxon>Eukaryota</taxon>
        <taxon>Metazoa</taxon>
        <taxon>Ecdysozoa</taxon>
        <taxon>Arthropoda</taxon>
        <taxon>Crustacea</taxon>
        <taxon>Oligostraca</taxon>
        <taxon>Ostracoda</taxon>
        <taxon>Podocopa</taxon>
        <taxon>Podocopida</taxon>
        <taxon>Darwinulocopina</taxon>
        <taxon>Darwinuloidea</taxon>
        <taxon>Darwinulidae</taxon>
        <taxon>Darwinula</taxon>
    </lineage>
</organism>
<protein>
    <recommendedName>
        <fullName evidence="6">SLC26A/SulP transporter domain-containing protein</fullName>
    </recommendedName>
</protein>
<reference evidence="7" key="1">
    <citation type="submission" date="2020-11" db="EMBL/GenBank/DDBJ databases">
        <authorList>
            <person name="Tran Van P."/>
        </authorList>
    </citation>
    <scope>NUCLEOTIDE SEQUENCE</scope>
</reference>
<accession>A0A7R8X8Q5</accession>
<dbReference type="OrthoDB" id="288203at2759"/>
<proteinExistence type="predicted"/>
<feature type="transmembrane region" description="Helical" evidence="5">
    <location>
        <begin position="159"/>
        <end position="175"/>
    </location>
</feature>
<dbReference type="AlphaFoldDB" id="A0A7R8X8Q5"/>
<feature type="domain" description="SLC26A/SulP transporter" evidence="6">
    <location>
        <begin position="129"/>
        <end position="245"/>
    </location>
</feature>
<dbReference type="EMBL" id="LR899820">
    <property type="protein sequence ID" value="CAD7242680.1"/>
    <property type="molecule type" value="Genomic_DNA"/>
</dbReference>
<dbReference type="Pfam" id="PF00916">
    <property type="entry name" value="Sulfate_transp"/>
    <property type="match status" value="1"/>
</dbReference>
<dbReference type="Proteomes" id="UP000677054">
    <property type="component" value="Unassembled WGS sequence"/>
</dbReference>
<keyword evidence="4 5" id="KW-0472">Membrane</keyword>
<dbReference type="PANTHER" id="PTHR11814">
    <property type="entry name" value="SULFATE TRANSPORTER"/>
    <property type="match status" value="1"/>
</dbReference>
<sequence length="252" mass="27993">MSGALLSGAILSWIHFYRCGNGSGDRYDPEKDQMMRIESRKTSFNLSEKIAPLMSAAALPFKVERRAFTQQDLNQEFLYQRNFSIPVGRKARSFLCSRFQCSWVKTKAAFFSLFPIFYWLPRYNVRQDLVADLVAGCTVGVFHIPQGLAYAMLANVPPIYGIYMAFFPVPIYVIMGTSRHVSMGSFAVVTLMAGKVVSMYQDRVGEAEAGFANLNATSSSPFSLRAQNAIQVAGVVSFAVGILQARRLKSTS</sequence>
<keyword evidence="2 5" id="KW-0812">Transmembrane</keyword>
<name>A0A7R8X8Q5_9CRUS</name>
<evidence type="ECO:0000256" key="1">
    <source>
        <dbReference type="ARBA" id="ARBA00004141"/>
    </source>
</evidence>
<evidence type="ECO:0000259" key="6">
    <source>
        <dbReference type="Pfam" id="PF00916"/>
    </source>
</evidence>
<evidence type="ECO:0000313" key="7">
    <source>
        <dbReference type="EMBL" id="CAD7242680.1"/>
    </source>
</evidence>
<dbReference type="EMBL" id="CAJPEV010000303">
    <property type="protein sequence ID" value="CAG0883707.1"/>
    <property type="molecule type" value="Genomic_DNA"/>
</dbReference>
<evidence type="ECO:0000256" key="5">
    <source>
        <dbReference type="SAM" id="Phobius"/>
    </source>
</evidence>
<keyword evidence="3 5" id="KW-1133">Transmembrane helix</keyword>
<dbReference type="GO" id="GO:0016020">
    <property type="term" value="C:membrane"/>
    <property type="evidence" value="ECO:0007669"/>
    <property type="project" value="UniProtKB-SubCell"/>
</dbReference>
<evidence type="ECO:0000256" key="4">
    <source>
        <dbReference type="ARBA" id="ARBA00023136"/>
    </source>
</evidence>
<comment type="subcellular location">
    <subcellularLocation>
        <location evidence="1">Membrane</location>
        <topology evidence="1">Multi-pass membrane protein</topology>
    </subcellularLocation>
</comment>
<keyword evidence="8" id="KW-1185">Reference proteome</keyword>
<evidence type="ECO:0000256" key="3">
    <source>
        <dbReference type="ARBA" id="ARBA00022989"/>
    </source>
</evidence>
<dbReference type="InterPro" id="IPR001902">
    <property type="entry name" value="SLC26A/SulP_fam"/>
</dbReference>
<dbReference type="GO" id="GO:0055085">
    <property type="term" value="P:transmembrane transport"/>
    <property type="evidence" value="ECO:0007669"/>
    <property type="project" value="InterPro"/>
</dbReference>